<dbReference type="InterPro" id="IPR001296">
    <property type="entry name" value="Glyco_trans_1"/>
</dbReference>
<name>A0A2W5KSL5_ANCNO</name>
<dbReference type="Proteomes" id="UP000249577">
    <property type="component" value="Unassembled WGS sequence"/>
</dbReference>
<organism evidence="3 4">
    <name type="scientific">Ancylobacter novellus</name>
    <name type="common">Thiobacillus novellus</name>
    <dbReference type="NCBI Taxonomy" id="921"/>
    <lineage>
        <taxon>Bacteria</taxon>
        <taxon>Pseudomonadati</taxon>
        <taxon>Pseudomonadota</taxon>
        <taxon>Alphaproteobacteria</taxon>
        <taxon>Hyphomicrobiales</taxon>
        <taxon>Xanthobacteraceae</taxon>
        <taxon>Ancylobacter</taxon>
    </lineage>
</organism>
<dbReference type="GO" id="GO:0016757">
    <property type="term" value="F:glycosyltransferase activity"/>
    <property type="evidence" value="ECO:0007669"/>
    <property type="project" value="InterPro"/>
</dbReference>
<keyword evidence="3" id="KW-0808">Transferase</keyword>
<dbReference type="Pfam" id="PF13439">
    <property type="entry name" value="Glyco_transf_4"/>
    <property type="match status" value="1"/>
</dbReference>
<sequence>MPDAALRDSHSKDDAPLRIVHVVRSPVGGIFRHIADLAVAQAAAGHSVGLVCDSLTGGAFEDARIASLGPHLALGSVRLPIARSVAVSDLSALARVLRILEPLAPDVVHAHGAKGGVFGRLVGAWLGRRRPVARFYAPHGGSLHFNRGSREGMLYFAIERALERATDALIHVSAYEKRVYEEKVGRPKCAAVVVRNGLGPEEFTPVEPAPDAADFLYLGMLRDLKGVDVLLAALKRLHDKGVAATAAVIGDGPDEARYRAFAAEAGIAGHVRFLPPTPAREAFALGRCVVTPSRAESMPYVVLEAIAAGLPIIATNVGGIPEIFGPDAGELVPPDDPQALAAAMERARAAPETAKAAAIERLRHIAGEFSLKEMSSRIENVYRVGIEKRRNEF</sequence>
<dbReference type="InterPro" id="IPR028098">
    <property type="entry name" value="Glyco_trans_4-like_N"/>
</dbReference>
<comment type="caution">
    <text evidence="3">The sequence shown here is derived from an EMBL/GenBank/DDBJ whole genome shotgun (WGS) entry which is preliminary data.</text>
</comment>
<reference evidence="3 4" key="1">
    <citation type="submission" date="2017-08" db="EMBL/GenBank/DDBJ databases">
        <title>Infants hospitalized years apart are colonized by the same room-sourced microbial strains.</title>
        <authorList>
            <person name="Brooks B."/>
            <person name="Olm M.R."/>
            <person name="Firek B.A."/>
            <person name="Baker R."/>
            <person name="Thomas B.C."/>
            <person name="Morowitz M.J."/>
            <person name="Banfield J.F."/>
        </authorList>
    </citation>
    <scope>NUCLEOTIDE SEQUENCE [LARGE SCALE GENOMIC DNA]</scope>
    <source>
        <strain evidence="3">S2_005_003_R2_43</strain>
    </source>
</reference>
<dbReference type="Pfam" id="PF00534">
    <property type="entry name" value="Glycos_transf_1"/>
    <property type="match status" value="1"/>
</dbReference>
<feature type="domain" description="Glycosyl transferase family 1" evidence="1">
    <location>
        <begin position="209"/>
        <end position="355"/>
    </location>
</feature>
<dbReference type="PANTHER" id="PTHR45947:SF3">
    <property type="entry name" value="SULFOQUINOVOSYL TRANSFERASE SQD2"/>
    <property type="match status" value="1"/>
</dbReference>
<dbReference type="PANTHER" id="PTHR45947">
    <property type="entry name" value="SULFOQUINOVOSYL TRANSFERASE SQD2"/>
    <property type="match status" value="1"/>
</dbReference>
<evidence type="ECO:0000313" key="4">
    <source>
        <dbReference type="Proteomes" id="UP000249577"/>
    </source>
</evidence>
<dbReference type="EMBL" id="QFPN01000002">
    <property type="protein sequence ID" value="PZQ17825.1"/>
    <property type="molecule type" value="Genomic_DNA"/>
</dbReference>
<dbReference type="SUPFAM" id="SSF53756">
    <property type="entry name" value="UDP-Glycosyltransferase/glycogen phosphorylase"/>
    <property type="match status" value="1"/>
</dbReference>
<gene>
    <name evidence="3" type="ORF">DI565_03570</name>
</gene>
<evidence type="ECO:0000313" key="3">
    <source>
        <dbReference type="EMBL" id="PZQ17825.1"/>
    </source>
</evidence>
<accession>A0A2W5KSL5</accession>
<dbReference type="InterPro" id="IPR050194">
    <property type="entry name" value="Glycosyltransferase_grp1"/>
</dbReference>
<dbReference type="AlphaFoldDB" id="A0A2W5KSL5"/>
<protein>
    <submittedName>
        <fullName evidence="3">Glycosyltransferase family 1 protein</fullName>
    </submittedName>
</protein>
<dbReference type="Gene3D" id="3.40.50.2000">
    <property type="entry name" value="Glycogen Phosphorylase B"/>
    <property type="match status" value="2"/>
</dbReference>
<feature type="domain" description="Glycosyltransferase subfamily 4-like N-terminal" evidence="2">
    <location>
        <begin position="27"/>
        <end position="198"/>
    </location>
</feature>
<evidence type="ECO:0000259" key="1">
    <source>
        <dbReference type="Pfam" id="PF00534"/>
    </source>
</evidence>
<evidence type="ECO:0000259" key="2">
    <source>
        <dbReference type="Pfam" id="PF13439"/>
    </source>
</evidence>
<proteinExistence type="predicted"/>